<dbReference type="Proteomes" id="UP000691718">
    <property type="component" value="Unassembled WGS sequence"/>
</dbReference>
<feature type="region of interest" description="Disordered" evidence="5">
    <location>
        <begin position="1025"/>
        <end position="1061"/>
    </location>
</feature>
<dbReference type="InterPro" id="IPR000772">
    <property type="entry name" value="Ricin_B_lectin"/>
</dbReference>
<dbReference type="CDD" id="cd00761">
    <property type="entry name" value="Glyco_tranf_GTA_type"/>
    <property type="match status" value="1"/>
</dbReference>
<dbReference type="SMART" id="SM00458">
    <property type="entry name" value="RICIN"/>
    <property type="match status" value="1"/>
</dbReference>
<dbReference type="PANTHER" id="PTHR11675">
    <property type="entry name" value="N-ACETYLGALACTOSAMINYLTRANSFERASE"/>
    <property type="match status" value="1"/>
</dbReference>
<keyword evidence="9" id="KW-1185">Reference proteome</keyword>
<feature type="compositionally biased region" description="Basic and acidic residues" evidence="5">
    <location>
        <begin position="1032"/>
        <end position="1046"/>
    </location>
</feature>
<dbReference type="GO" id="GO:0006493">
    <property type="term" value="P:protein O-linked glycosylation"/>
    <property type="evidence" value="ECO:0007669"/>
    <property type="project" value="TreeGrafter"/>
</dbReference>
<feature type="compositionally biased region" description="Polar residues" evidence="5">
    <location>
        <begin position="1130"/>
        <end position="1139"/>
    </location>
</feature>
<feature type="transmembrane region" description="Helical" evidence="6">
    <location>
        <begin position="12"/>
        <end position="31"/>
    </location>
</feature>
<keyword evidence="4" id="KW-1015">Disulfide bond</keyword>
<dbReference type="CDD" id="cd02510">
    <property type="entry name" value="pp-GalNAc-T"/>
    <property type="match status" value="1"/>
</dbReference>
<dbReference type="AlphaFoldDB" id="A0A8S3WAN8"/>
<feature type="region of interest" description="Disordered" evidence="5">
    <location>
        <begin position="715"/>
        <end position="754"/>
    </location>
</feature>
<evidence type="ECO:0000313" key="9">
    <source>
        <dbReference type="Proteomes" id="UP000691718"/>
    </source>
</evidence>
<organism evidence="8 9">
    <name type="scientific">Parnassius apollo</name>
    <name type="common">Apollo butterfly</name>
    <name type="synonym">Papilio apollo</name>
    <dbReference type="NCBI Taxonomy" id="110799"/>
    <lineage>
        <taxon>Eukaryota</taxon>
        <taxon>Metazoa</taxon>
        <taxon>Ecdysozoa</taxon>
        <taxon>Arthropoda</taxon>
        <taxon>Hexapoda</taxon>
        <taxon>Insecta</taxon>
        <taxon>Pterygota</taxon>
        <taxon>Neoptera</taxon>
        <taxon>Endopterygota</taxon>
        <taxon>Lepidoptera</taxon>
        <taxon>Glossata</taxon>
        <taxon>Ditrysia</taxon>
        <taxon>Papilionoidea</taxon>
        <taxon>Papilionidae</taxon>
        <taxon>Parnassiinae</taxon>
        <taxon>Parnassini</taxon>
        <taxon>Parnassius</taxon>
        <taxon>Parnassius</taxon>
    </lineage>
</organism>
<evidence type="ECO:0000259" key="7">
    <source>
        <dbReference type="SMART" id="SM00458"/>
    </source>
</evidence>
<dbReference type="Pfam" id="PF00535">
    <property type="entry name" value="Glycos_transf_2"/>
    <property type="match status" value="2"/>
</dbReference>
<keyword evidence="2 6" id="KW-1133">Transmembrane helix</keyword>
<feature type="compositionally biased region" description="Basic and acidic residues" evidence="5">
    <location>
        <begin position="982"/>
        <end position="993"/>
    </location>
</feature>
<evidence type="ECO:0000313" key="8">
    <source>
        <dbReference type="EMBL" id="CAG4949204.1"/>
    </source>
</evidence>
<dbReference type="InterPro" id="IPR001173">
    <property type="entry name" value="Glyco_trans_2-like"/>
</dbReference>
<dbReference type="PROSITE" id="PS50231">
    <property type="entry name" value="RICIN_B_LECTIN"/>
    <property type="match status" value="1"/>
</dbReference>
<dbReference type="Pfam" id="PF00652">
    <property type="entry name" value="Ricin_B_lectin"/>
    <property type="match status" value="1"/>
</dbReference>
<sequence>MHLPLRKCYHVIKLGIVLVLILTILTLFEQWRGGKRSTRAQELEMVQDEFEKQILEDEARIIPGLGEGGVAAHLVGEAKRLGEESEKALAINVYLSDRIAYNRTLRDYRNPACTRVLYDAELPSASVIIIFHNEPYSVVVRTIWSVVNSARRDQPWYRHANFVDRASGKTMNLGYPGQDPTSPFVYLKEIILVDDNSTLPELKGKLSHYIRTRLPPDLIRVLRLPDRVGLTKARLAGARYAVGDVLVFLDAHCEGQPDWLRPMLQRIKDSPKSVVVPIIDVIESGNFYYSVQDPEVFQVARCFHRQGLMRARMTGARAARGDVLIFLDAHCEAGADWLRPLLQRIRHKRDAVLTPLIDVVDQTTFQLDAAEHFQVGGFTFMGHFTWIEVPEREKKRRGSDIAPTWSPTMAGGLFAMNRAYYWELGAYDEQMAGWGGENLEMSFRIWQCGGTLETIPCSRVGHVFRSFHPYGLPAHTDTHGINTARMAEVWMDDYAELFYLHRPDLRNNPKIGDVTHRRILREKLQCKSFQWYLDHVYKEKFVPVRDVYGFGRFTNPSSGLCLDTLQREGEASPLGVYPCHDTLQATQYLSLSLSGELRDEEKCAELQYSRRNPDEGGEGEGRKVLMVTCHEKDRGQKWRYLSSKQLQHVESQLCLEAGPQPGADVAARPCRRDAPAQRWRIDYSEDNDFRATNEVEPSEQELRLQRLRGQRRMSRSLLSYEPDNEEKVSRRAHVKAKRHGKKSKKRSKKKQTKNKFILKLVRSATNGTEEHLEVDIHCKHQKLYPNNTFVRDLVTILNDNNIKVINNGRIFERNKVTDLGKDQKVEKVLQKMDLRGSSVDTFTSNIVTPTVILPQSEVKLAPIMQQVEKHPWRAGKKFTSDRLRADTLPLDAIGSLNVEGNGVNDPISEPPSQNKIIVEEFVAVKPLSANTEPPQLVTKKRKRRRRRTTPAPQFDVDDIEDTPLLDFKPRATLQQWEDDSEKDDKAVSAEDKDGSLMISVESEHHTSSGSSQSHGGPTVLIQRLQRARPHSHTHEQTNARSKEYSSHKSVAAKPRPHSRNIDKSPVKVVMKSNLTFNLDDGFFNWRRNAKDVSNLLNELGIKLTTSRIVPPIQTWRKPVRVGSELPMTGNVISQPSATNDAEDNESSGTYESASKET</sequence>
<evidence type="ECO:0000256" key="4">
    <source>
        <dbReference type="ARBA" id="ARBA00023157"/>
    </source>
</evidence>
<keyword evidence="1 6" id="KW-0812">Transmembrane</keyword>
<feature type="compositionally biased region" description="Basic residues" evidence="5">
    <location>
        <begin position="938"/>
        <end position="948"/>
    </location>
</feature>
<proteinExistence type="predicted"/>
<protein>
    <submittedName>
        <fullName evidence="8">(apollo) hypothetical protein</fullName>
    </submittedName>
</protein>
<feature type="region of interest" description="Disordered" evidence="5">
    <location>
        <begin position="1127"/>
        <end position="1157"/>
    </location>
</feature>
<comment type="caution">
    <text evidence="8">The sequence shown here is derived from an EMBL/GenBank/DDBJ whole genome shotgun (WGS) entry which is preliminary data.</text>
</comment>
<evidence type="ECO:0000256" key="1">
    <source>
        <dbReference type="ARBA" id="ARBA00022692"/>
    </source>
</evidence>
<dbReference type="EMBL" id="CAJQZP010000220">
    <property type="protein sequence ID" value="CAG4949204.1"/>
    <property type="molecule type" value="Genomic_DNA"/>
</dbReference>
<dbReference type="OrthoDB" id="416652at2759"/>
<evidence type="ECO:0000256" key="2">
    <source>
        <dbReference type="ARBA" id="ARBA00022989"/>
    </source>
</evidence>
<gene>
    <name evidence="8" type="ORF">PAPOLLO_LOCUS3954</name>
</gene>
<dbReference type="GO" id="GO:0004653">
    <property type="term" value="F:polypeptide N-acetylgalactosaminyltransferase activity"/>
    <property type="evidence" value="ECO:0007669"/>
    <property type="project" value="TreeGrafter"/>
</dbReference>
<dbReference type="PANTHER" id="PTHR11675:SF43">
    <property type="entry name" value="POLYPEPTIDE N-ACETYLGALACTOSAMINYLTRANSFERASE 1"/>
    <property type="match status" value="1"/>
</dbReference>
<evidence type="ECO:0000256" key="5">
    <source>
        <dbReference type="SAM" id="MobiDB-lite"/>
    </source>
</evidence>
<feature type="domain" description="Ricin B lectin" evidence="7">
    <location>
        <begin position="548"/>
        <end position="682"/>
    </location>
</feature>
<keyword evidence="3 6" id="KW-0472">Membrane</keyword>
<reference evidence="8" key="1">
    <citation type="submission" date="2021-04" db="EMBL/GenBank/DDBJ databases">
        <authorList>
            <person name="Tunstrom K."/>
        </authorList>
    </citation>
    <scope>NUCLEOTIDE SEQUENCE</scope>
</reference>
<feature type="compositionally biased region" description="Basic residues" evidence="5">
    <location>
        <begin position="730"/>
        <end position="753"/>
    </location>
</feature>
<accession>A0A8S3WAN8</accession>
<evidence type="ECO:0000256" key="6">
    <source>
        <dbReference type="SAM" id="Phobius"/>
    </source>
</evidence>
<dbReference type="InterPro" id="IPR045885">
    <property type="entry name" value="GalNAc-T"/>
</dbReference>
<evidence type="ECO:0000256" key="3">
    <source>
        <dbReference type="ARBA" id="ARBA00023136"/>
    </source>
</evidence>
<dbReference type="GO" id="GO:0005794">
    <property type="term" value="C:Golgi apparatus"/>
    <property type="evidence" value="ECO:0007669"/>
    <property type="project" value="TreeGrafter"/>
</dbReference>
<name>A0A8S3WAN8_PARAO</name>
<feature type="compositionally biased region" description="Polar residues" evidence="5">
    <location>
        <begin position="1146"/>
        <end position="1157"/>
    </location>
</feature>
<feature type="region of interest" description="Disordered" evidence="5">
    <location>
        <begin position="932"/>
        <end position="993"/>
    </location>
</feature>